<dbReference type="RefSeq" id="XP_033669946.1">
    <property type="nucleotide sequence ID" value="XM_033805684.1"/>
</dbReference>
<dbReference type="Gene3D" id="3.10.450.50">
    <property type="match status" value="1"/>
</dbReference>
<reference evidence="1" key="1">
    <citation type="journal article" date="2020" name="Stud. Mycol.">
        <title>101 Dothideomycetes genomes: a test case for predicting lifestyles and emergence of pathogens.</title>
        <authorList>
            <person name="Haridas S."/>
            <person name="Albert R."/>
            <person name="Binder M."/>
            <person name="Bloem J."/>
            <person name="Labutti K."/>
            <person name="Salamov A."/>
            <person name="Andreopoulos B."/>
            <person name="Baker S."/>
            <person name="Barry K."/>
            <person name="Bills G."/>
            <person name="Bluhm B."/>
            <person name="Cannon C."/>
            <person name="Castanera R."/>
            <person name="Culley D."/>
            <person name="Daum C."/>
            <person name="Ezra D."/>
            <person name="Gonzalez J."/>
            <person name="Henrissat B."/>
            <person name="Kuo A."/>
            <person name="Liang C."/>
            <person name="Lipzen A."/>
            <person name="Lutzoni F."/>
            <person name="Magnuson J."/>
            <person name="Mondo S."/>
            <person name="Nolan M."/>
            <person name="Ohm R."/>
            <person name="Pangilinan J."/>
            <person name="Park H.-J."/>
            <person name="Ramirez L."/>
            <person name="Alfaro M."/>
            <person name="Sun H."/>
            <person name="Tritt A."/>
            <person name="Yoshinaga Y."/>
            <person name="Zwiers L.-H."/>
            <person name="Turgeon B."/>
            <person name="Goodwin S."/>
            <person name="Spatafora J."/>
            <person name="Crous P."/>
            <person name="Grigoriev I."/>
        </authorList>
    </citation>
    <scope>NUCLEOTIDE SEQUENCE</scope>
    <source>
        <strain evidence="1">ATCC 36951</strain>
    </source>
</reference>
<dbReference type="InterPro" id="IPR032710">
    <property type="entry name" value="NTF2-like_dom_sf"/>
</dbReference>
<accession>A0A6A6CP58</accession>
<protein>
    <recommendedName>
        <fullName evidence="3">SnoaL-like domain-containing protein</fullName>
    </recommendedName>
</protein>
<sequence>MSNPEGAAKWAAAFIQDSWKDVMIGEATEAAMKETLLKYTTASVRWTVDGELLAVDKLAKYCAQLRGRMQSVKVEVHDLITEKQDGYTKLANRHICYFLRTDGSTVSNECFQIMKIDNDGLITEAVEVARNFDDSRDGDGENSQG</sequence>
<dbReference type="EMBL" id="ML993589">
    <property type="protein sequence ID" value="KAF2169057.1"/>
    <property type="molecule type" value="Genomic_DNA"/>
</dbReference>
<evidence type="ECO:0000313" key="1">
    <source>
        <dbReference type="EMBL" id="KAF2169057.1"/>
    </source>
</evidence>
<evidence type="ECO:0000313" key="2">
    <source>
        <dbReference type="Proteomes" id="UP000799537"/>
    </source>
</evidence>
<keyword evidence="2" id="KW-1185">Reference proteome</keyword>
<proteinExistence type="predicted"/>
<dbReference type="SUPFAM" id="SSF54427">
    <property type="entry name" value="NTF2-like"/>
    <property type="match status" value="1"/>
</dbReference>
<gene>
    <name evidence="1" type="ORF">M409DRAFT_21066</name>
</gene>
<dbReference type="GeneID" id="54558956"/>
<dbReference type="Proteomes" id="UP000799537">
    <property type="component" value="Unassembled WGS sequence"/>
</dbReference>
<evidence type="ECO:0008006" key="3">
    <source>
        <dbReference type="Google" id="ProtNLM"/>
    </source>
</evidence>
<name>A0A6A6CP58_ZASCE</name>
<dbReference type="AlphaFoldDB" id="A0A6A6CP58"/>
<organism evidence="1 2">
    <name type="scientific">Zasmidium cellare ATCC 36951</name>
    <dbReference type="NCBI Taxonomy" id="1080233"/>
    <lineage>
        <taxon>Eukaryota</taxon>
        <taxon>Fungi</taxon>
        <taxon>Dikarya</taxon>
        <taxon>Ascomycota</taxon>
        <taxon>Pezizomycotina</taxon>
        <taxon>Dothideomycetes</taxon>
        <taxon>Dothideomycetidae</taxon>
        <taxon>Mycosphaerellales</taxon>
        <taxon>Mycosphaerellaceae</taxon>
        <taxon>Zasmidium</taxon>
    </lineage>
</organism>